<comment type="subcellular location">
    <subcellularLocation>
        <location evidence="1">Cell membrane</location>
        <topology evidence="1">Multi-pass membrane protein</topology>
    </subcellularLocation>
</comment>
<keyword evidence="4 6" id="KW-1133">Transmembrane helix</keyword>
<gene>
    <name evidence="9" type="ordered locus">Caka_2632</name>
</gene>
<evidence type="ECO:0000259" key="8">
    <source>
        <dbReference type="Pfam" id="PF12704"/>
    </source>
</evidence>
<dbReference type="AlphaFoldDB" id="D5EPR5"/>
<dbReference type="InterPro" id="IPR003838">
    <property type="entry name" value="ABC3_permease_C"/>
</dbReference>
<keyword evidence="5 6" id="KW-0472">Membrane</keyword>
<keyword evidence="2" id="KW-1003">Cell membrane</keyword>
<keyword evidence="3 6" id="KW-0812">Transmembrane</keyword>
<dbReference type="PANTHER" id="PTHR43738">
    <property type="entry name" value="ABC TRANSPORTER, MEMBRANE PROTEIN"/>
    <property type="match status" value="1"/>
</dbReference>
<dbReference type="GO" id="GO:0005886">
    <property type="term" value="C:plasma membrane"/>
    <property type="evidence" value="ECO:0007669"/>
    <property type="project" value="UniProtKB-SubCell"/>
</dbReference>
<feature type="transmembrane region" description="Helical" evidence="6">
    <location>
        <begin position="351"/>
        <end position="380"/>
    </location>
</feature>
<sequence length="437" mass="46635">MLTILQLALKSLLNRKGAAVLTCLCIGSSVMLLLGVERLRVEAKDSFSNSVSGTDLIVGARGSPAQILLYSVFNIGYPSKNIEYATYVDLCEQSGVRWAIPLSMGDNHRGYRVIGTDGTFFEHYQYGAQRSLQFNGGLPFSADNEAVIGAEVARKLGYNLGKSIVVAHGAGDVSFIEHDAHPFTVIGILAPTGTPVDQQILVSLAGIEAMHADFNDGSTASEELDPLASALAAVEHAADCPHDHHDHSSCAHQPSSLSAILVGLENRSSVLAQQRRINESGAEPLTAVIPGVALQELWSLLRVVENTLRIISLFVILIGLFGMLTTLLSSLNERRREMSILRSVGAHPSTLCILLVGEAALLSIASCLLGLGLLFVGLLISQPILQSHFGILLPVKAPSSYEWGLLLLVCSCGSLSGLIPGWRMQRMALADGLTPKL</sequence>
<dbReference type="Pfam" id="PF12704">
    <property type="entry name" value="MacB_PCD"/>
    <property type="match status" value="1"/>
</dbReference>
<evidence type="ECO:0000313" key="9">
    <source>
        <dbReference type="EMBL" id="ADE55648.1"/>
    </source>
</evidence>
<protein>
    <recommendedName>
        <fullName evidence="11">ABC3 transporter permease protein domain-containing protein</fullName>
    </recommendedName>
</protein>
<name>D5EPR5_CORAD</name>
<feature type="transmembrane region" description="Helical" evidence="6">
    <location>
        <begin position="310"/>
        <end position="331"/>
    </location>
</feature>
<dbReference type="Pfam" id="PF02687">
    <property type="entry name" value="FtsX"/>
    <property type="match status" value="1"/>
</dbReference>
<dbReference type="eggNOG" id="COG0577">
    <property type="taxonomic scope" value="Bacteria"/>
</dbReference>
<dbReference type="Proteomes" id="UP000000925">
    <property type="component" value="Chromosome"/>
</dbReference>
<accession>D5EPR5</accession>
<evidence type="ECO:0008006" key="11">
    <source>
        <dbReference type="Google" id="ProtNLM"/>
    </source>
</evidence>
<dbReference type="STRING" id="583355.Caka_2632"/>
<dbReference type="RefSeq" id="WP_013044370.1">
    <property type="nucleotide sequence ID" value="NC_014008.1"/>
</dbReference>
<dbReference type="KEGG" id="caa:Caka_2632"/>
<evidence type="ECO:0000256" key="1">
    <source>
        <dbReference type="ARBA" id="ARBA00004651"/>
    </source>
</evidence>
<evidence type="ECO:0000256" key="4">
    <source>
        <dbReference type="ARBA" id="ARBA00022989"/>
    </source>
</evidence>
<dbReference type="OrthoDB" id="9784014at2"/>
<dbReference type="HOGENOM" id="CLU_035316_1_0_0"/>
<evidence type="ECO:0000256" key="2">
    <source>
        <dbReference type="ARBA" id="ARBA00022475"/>
    </source>
</evidence>
<dbReference type="EMBL" id="CP001998">
    <property type="protein sequence ID" value="ADE55648.1"/>
    <property type="molecule type" value="Genomic_DNA"/>
</dbReference>
<organism evidence="9 10">
    <name type="scientific">Coraliomargarita akajimensis (strain DSM 45221 / IAM 15411 / JCM 23193 / KCTC 12865 / 04OKA010-24)</name>
    <dbReference type="NCBI Taxonomy" id="583355"/>
    <lineage>
        <taxon>Bacteria</taxon>
        <taxon>Pseudomonadati</taxon>
        <taxon>Verrucomicrobiota</taxon>
        <taxon>Opitutia</taxon>
        <taxon>Puniceicoccales</taxon>
        <taxon>Coraliomargaritaceae</taxon>
        <taxon>Coraliomargarita</taxon>
    </lineage>
</organism>
<proteinExistence type="predicted"/>
<evidence type="ECO:0000313" key="10">
    <source>
        <dbReference type="Proteomes" id="UP000000925"/>
    </source>
</evidence>
<dbReference type="InterPro" id="IPR051125">
    <property type="entry name" value="ABC-4/HrtB_transporter"/>
</dbReference>
<evidence type="ECO:0000256" key="6">
    <source>
        <dbReference type="SAM" id="Phobius"/>
    </source>
</evidence>
<feature type="transmembrane region" description="Helical" evidence="6">
    <location>
        <begin position="400"/>
        <end position="419"/>
    </location>
</feature>
<dbReference type="InterPro" id="IPR025857">
    <property type="entry name" value="MacB_PCD"/>
</dbReference>
<evidence type="ECO:0000256" key="5">
    <source>
        <dbReference type="ARBA" id="ARBA00023136"/>
    </source>
</evidence>
<feature type="domain" description="MacB-like periplasmic core" evidence="8">
    <location>
        <begin position="24"/>
        <end position="209"/>
    </location>
</feature>
<dbReference type="PANTHER" id="PTHR43738:SF2">
    <property type="entry name" value="ABC TRANSPORTER PERMEASE"/>
    <property type="match status" value="1"/>
</dbReference>
<reference evidence="9 10" key="1">
    <citation type="journal article" date="2010" name="Stand. Genomic Sci.">
        <title>Complete genome sequence of Coraliomargarita akajimensis type strain (04OKA010-24).</title>
        <authorList>
            <person name="Mavromatis K."/>
            <person name="Abt B."/>
            <person name="Brambilla E."/>
            <person name="Lapidus A."/>
            <person name="Copeland A."/>
            <person name="Deshpande S."/>
            <person name="Nolan M."/>
            <person name="Lucas S."/>
            <person name="Tice H."/>
            <person name="Cheng J.F."/>
            <person name="Han C."/>
            <person name="Detter J.C."/>
            <person name="Woyke T."/>
            <person name="Goodwin L."/>
            <person name="Pitluck S."/>
            <person name="Held B."/>
            <person name="Brettin T."/>
            <person name="Tapia R."/>
            <person name="Ivanova N."/>
            <person name="Mikhailova N."/>
            <person name="Pati A."/>
            <person name="Liolios K."/>
            <person name="Chen A."/>
            <person name="Palaniappan K."/>
            <person name="Land M."/>
            <person name="Hauser L."/>
            <person name="Chang Y.J."/>
            <person name="Jeffries C.D."/>
            <person name="Rohde M."/>
            <person name="Goker M."/>
            <person name="Bristow J."/>
            <person name="Eisen J.A."/>
            <person name="Markowitz V."/>
            <person name="Hugenholtz P."/>
            <person name="Klenk H.P."/>
            <person name="Kyrpides N.C."/>
        </authorList>
    </citation>
    <scope>NUCLEOTIDE SEQUENCE [LARGE SCALE GENOMIC DNA]</scope>
    <source>
        <strain evidence="10">DSM 45221 / IAM 15411 / JCM 23193 / KCTC 12865</strain>
    </source>
</reference>
<evidence type="ECO:0000256" key="3">
    <source>
        <dbReference type="ARBA" id="ARBA00022692"/>
    </source>
</evidence>
<evidence type="ECO:0000259" key="7">
    <source>
        <dbReference type="Pfam" id="PF02687"/>
    </source>
</evidence>
<feature type="domain" description="ABC3 transporter permease C-terminal" evidence="7">
    <location>
        <begin position="310"/>
        <end position="427"/>
    </location>
</feature>
<keyword evidence="10" id="KW-1185">Reference proteome</keyword>